<evidence type="ECO:0000256" key="1">
    <source>
        <dbReference type="SAM" id="MobiDB-lite"/>
    </source>
</evidence>
<comment type="caution">
    <text evidence="2">The sequence shown here is derived from an EMBL/GenBank/DDBJ whole genome shotgun (WGS) entry which is preliminary data.</text>
</comment>
<sequence length="50" mass="5537">MSYIERDDPREDPEPVWAHPGGPDYAGLSDQLSERGGEEQDDTRGDPVHG</sequence>
<keyword evidence="3" id="KW-1185">Reference proteome</keyword>
<accession>A0A9D4C2X2</accession>
<evidence type="ECO:0000313" key="2">
    <source>
        <dbReference type="EMBL" id="KAH3716363.1"/>
    </source>
</evidence>
<feature type="region of interest" description="Disordered" evidence="1">
    <location>
        <begin position="1"/>
        <end position="50"/>
    </location>
</feature>
<dbReference type="Proteomes" id="UP000828390">
    <property type="component" value="Unassembled WGS sequence"/>
</dbReference>
<dbReference type="AlphaFoldDB" id="A0A9D4C2X2"/>
<feature type="compositionally biased region" description="Basic and acidic residues" evidence="1">
    <location>
        <begin position="1"/>
        <end position="13"/>
    </location>
</feature>
<proteinExistence type="predicted"/>
<evidence type="ECO:0000313" key="3">
    <source>
        <dbReference type="Proteomes" id="UP000828390"/>
    </source>
</evidence>
<reference evidence="2" key="2">
    <citation type="submission" date="2020-11" db="EMBL/GenBank/DDBJ databases">
        <authorList>
            <person name="McCartney M.A."/>
            <person name="Auch B."/>
            <person name="Kono T."/>
            <person name="Mallez S."/>
            <person name="Becker A."/>
            <person name="Gohl D.M."/>
            <person name="Silverstein K.A.T."/>
            <person name="Koren S."/>
            <person name="Bechman K.B."/>
            <person name="Herman A."/>
            <person name="Abrahante J.E."/>
            <person name="Garbe J."/>
        </authorList>
    </citation>
    <scope>NUCLEOTIDE SEQUENCE</scope>
    <source>
        <strain evidence="2">Duluth1</strain>
        <tissue evidence="2">Whole animal</tissue>
    </source>
</reference>
<gene>
    <name evidence="2" type="ORF">DPMN_059084</name>
</gene>
<reference evidence="2" key="1">
    <citation type="journal article" date="2019" name="bioRxiv">
        <title>The Genome of the Zebra Mussel, Dreissena polymorpha: A Resource for Invasive Species Research.</title>
        <authorList>
            <person name="McCartney M.A."/>
            <person name="Auch B."/>
            <person name="Kono T."/>
            <person name="Mallez S."/>
            <person name="Zhang Y."/>
            <person name="Obille A."/>
            <person name="Becker A."/>
            <person name="Abrahante J.E."/>
            <person name="Garbe J."/>
            <person name="Badalamenti J.P."/>
            <person name="Herman A."/>
            <person name="Mangelson H."/>
            <person name="Liachko I."/>
            <person name="Sullivan S."/>
            <person name="Sone E.D."/>
            <person name="Koren S."/>
            <person name="Silverstein K.A.T."/>
            <person name="Beckman K.B."/>
            <person name="Gohl D.M."/>
        </authorList>
    </citation>
    <scope>NUCLEOTIDE SEQUENCE</scope>
    <source>
        <strain evidence="2">Duluth1</strain>
        <tissue evidence="2">Whole animal</tissue>
    </source>
</reference>
<dbReference type="EMBL" id="JAIWYP010000013">
    <property type="protein sequence ID" value="KAH3716363.1"/>
    <property type="molecule type" value="Genomic_DNA"/>
</dbReference>
<organism evidence="2 3">
    <name type="scientific">Dreissena polymorpha</name>
    <name type="common">Zebra mussel</name>
    <name type="synonym">Mytilus polymorpha</name>
    <dbReference type="NCBI Taxonomy" id="45954"/>
    <lineage>
        <taxon>Eukaryota</taxon>
        <taxon>Metazoa</taxon>
        <taxon>Spiralia</taxon>
        <taxon>Lophotrochozoa</taxon>
        <taxon>Mollusca</taxon>
        <taxon>Bivalvia</taxon>
        <taxon>Autobranchia</taxon>
        <taxon>Heteroconchia</taxon>
        <taxon>Euheterodonta</taxon>
        <taxon>Imparidentia</taxon>
        <taxon>Neoheterodontei</taxon>
        <taxon>Myida</taxon>
        <taxon>Dreissenoidea</taxon>
        <taxon>Dreissenidae</taxon>
        <taxon>Dreissena</taxon>
    </lineage>
</organism>
<feature type="compositionally biased region" description="Basic and acidic residues" evidence="1">
    <location>
        <begin position="32"/>
        <end position="50"/>
    </location>
</feature>
<protein>
    <submittedName>
        <fullName evidence="2">Uncharacterized protein</fullName>
    </submittedName>
</protein>
<name>A0A9D4C2X2_DREPO</name>